<proteinExistence type="predicted"/>
<comment type="caution">
    <text evidence="1">The sequence shown here is derived from an EMBL/GenBank/DDBJ whole genome shotgun (WGS) entry which is preliminary data.</text>
</comment>
<evidence type="ECO:0000313" key="1">
    <source>
        <dbReference type="EMBL" id="MBP1904027.1"/>
    </source>
</evidence>
<organism evidence="1 2">
    <name type="scientific">Paenibacillus turicensis</name>
    <dbReference type="NCBI Taxonomy" id="160487"/>
    <lineage>
        <taxon>Bacteria</taxon>
        <taxon>Bacillati</taxon>
        <taxon>Bacillota</taxon>
        <taxon>Bacilli</taxon>
        <taxon>Bacillales</taxon>
        <taxon>Paenibacillaceae</taxon>
        <taxon>Paenibacillus</taxon>
    </lineage>
</organism>
<keyword evidence="2" id="KW-1185">Reference proteome</keyword>
<protein>
    <submittedName>
        <fullName evidence="1">Uncharacterized protein</fullName>
    </submittedName>
</protein>
<reference evidence="1 2" key="1">
    <citation type="submission" date="2021-03" db="EMBL/GenBank/DDBJ databases">
        <title>Genomic Encyclopedia of Type Strains, Phase IV (KMG-IV): sequencing the most valuable type-strain genomes for metagenomic binning, comparative biology and taxonomic classification.</title>
        <authorList>
            <person name="Goeker M."/>
        </authorList>
    </citation>
    <scope>NUCLEOTIDE SEQUENCE [LARGE SCALE GENOMIC DNA]</scope>
    <source>
        <strain evidence="1 2">DSM 14349</strain>
    </source>
</reference>
<gene>
    <name evidence="1" type="ORF">J2Z32_000644</name>
</gene>
<dbReference type="RefSeq" id="WP_210087706.1">
    <property type="nucleotide sequence ID" value="NZ_JAGGKG010000002.1"/>
</dbReference>
<sequence>MGRQRIYPMRKCIAEGCENKHYAKGFCRKHYGTEWRKAKSFKKIESASAMKIEKI</sequence>
<name>A0ABS4FN64_9BACL</name>
<dbReference type="EMBL" id="JAGGKG010000002">
    <property type="protein sequence ID" value="MBP1904027.1"/>
    <property type="molecule type" value="Genomic_DNA"/>
</dbReference>
<dbReference type="Proteomes" id="UP001519272">
    <property type="component" value="Unassembled WGS sequence"/>
</dbReference>
<evidence type="ECO:0000313" key="2">
    <source>
        <dbReference type="Proteomes" id="UP001519272"/>
    </source>
</evidence>
<accession>A0ABS4FN64</accession>